<dbReference type="PROSITE" id="PS50931">
    <property type="entry name" value="HTH_LYSR"/>
    <property type="match status" value="1"/>
</dbReference>
<evidence type="ECO:0000313" key="7">
    <source>
        <dbReference type="Proteomes" id="UP000192582"/>
    </source>
</evidence>
<dbReference type="InterPro" id="IPR050176">
    <property type="entry name" value="LTTR"/>
</dbReference>
<proteinExistence type="inferred from homology"/>
<reference evidence="6 7" key="1">
    <citation type="submission" date="2017-04" db="EMBL/GenBank/DDBJ databases">
        <authorList>
            <person name="Afonso C.L."/>
            <person name="Miller P.J."/>
            <person name="Scott M.A."/>
            <person name="Spackman E."/>
            <person name="Goraichik I."/>
            <person name="Dimitrov K.M."/>
            <person name="Suarez D.L."/>
            <person name="Swayne D.E."/>
        </authorList>
    </citation>
    <scope>NUCLEOTIDE SEQUENCE [LARGE SCALE GENOMIC DNA]</scope>
    <source>
        <strain evidence="6 7">KR-140</strain>
    </source>
</reference>
<dbReference type="EMBL" id="FWWU01000006">
    <property type="protein sequence ID" value="SMB83195.1"/>
    <property type="molecule type" value="Genomic_DNA"/>
</dbReference>
<dbReference type="InterPro" id="IPR000847">
    <property type="entry name" value="LysR_HTH_N"/>
</dbReference>
<accession>A0A1W1UPZ6</accession>
<evidence type="ECO:0000256" key="1">
    <source>
        <dbReference type="ARBA" id="ARBA00009437"/>
    </source>
</evidence>
<dbReference type="PANTHER" id="PTHR30579:SF7">
    <property type="entry name" value="HTH-TYPE TRANSCRIPTIONAL REGULATOR LRHA-RELATED"/>
    <property type="match status" value="1"/>
</dbReference>
<dbReference type="Proteomes" id="UP000192582">
    <property type="component" value="Unassembled WGS sequence"/>
</dbReference>
<organism evidence="6 7">
    <name type="scientific">Deinococcus hopiensis KR-140</name>
    <dbReference type="NCBI Taxonomy" id="695939"/>
    <lineage>
        <taxon>Bacteria</taxon>
        <taxon>Thermotogati</taxon>
        <taxon>Deinococcota</taxon>
        <taxon>Deinococci</taxon>
        <taxon>Deinococcales</taxon>
        <taxon>Deinococcaceae</taxon>
        <taxon>Deinococcus</taxon>
    </lineage>
</organism>
<evidence type="ECO:0000313" key="6">
    <source>
        <dbReference type="EMBL" id="SMB83195.1"/>
    </source>
</evidence>
<dbReference type="AlphaFoldDB" id="A0A1W1UPZ6"/>
<evidence type="ECO:0000256" key="4">
    <source>
        <dbReference type="ARBA" id="ARBA00023163"/>
    </source>
</evidence>
<dbReference type="InterPro" id="IPR036390">
    <property type="entry name" value="WH_DNA-bd_sf"/>
</dbReference>
<dbReference type="Gene3D" id="3.40.190.10">
    <property type="entry name" value="Periplasmic binding protein-like II"/>
    <property type="match status" value="2"/>
</dbReference>
<sequence length="293" mass="31650">MMRRHTNLDMDALRTLVYGVDLGSFSQAALKLSRSPSAISTQLKKLEAQVGTELLRKSGRGLVLTDAGESFLVYARRLLELNDEAVAAVRGSKMEGAVRLGVQEDFGESLLPQVLGAFARSHPRVNIQVRITRNADLLAGVNKGELDLALAWGETRTAYVESLATLPVRWFGPREPAQVLRHPLPLAVFESPCLFRTLATACLDAVGIPWKVTFTSPSLAGLWAALSAGLGVTPRTALGVPQGVRPLDHADLPDLPRIALSLHRSEATASPAVARLTELVKQTVDDVIEQRAI</sequence>
<feature type="domain" description="HTH lysR-type" evidence="5">
    <location>
        <begin position="8"/>
        <end position="65"/>
    </location>
</feature>
<evidence type="ECO:0000259" key="5">
    <source>
        <dbReference type="PROSITE" id="PS50931"/>
    </source>
</evidence>
<dbReference type="Pfam" id="PF03466">
    <property type="entry name" value="LysR_substrate"/>
    <property type="match status" value="1"/>
</dbReference>
<dbReference type="Pfam" id="PF00126">
    <property type="entry name" value="HTH_1"/>
    <property type="match status" value="1"/>
</dbReference>
<evidence type="ECO:0000256" key="2">
    <source>
        <dbReference type="ARBA" id="ARBA00023015"/>
    </source>
</evidence>
<dbReference type="SUPFAM" id="SSF53850">
    <property type="entry name" value="Periplasmic binding protein-like II"/>
    <property type="match status" value="1"/>
</dbReference>
<dbReference type="Gene3D" id="1.10.10.10">
    <property type="entry name" value="Winged helix-like DNA-binding domain superfamily/Winged helix DNA-binding domain"/>
    <property type="match status" value="1"/>
</dbReference>
<dbReference type="PANTHER" id="PTHR30579">
    <property type="entry name" value="TRANSCRIPTIONAL REGULATOR"/>
    <property type="match status" value="1"/>
</dbReference>
<keyword evidence="4" id="KW-0804">Transcription</keyword>
<keyword evidence="2" id="KW-0805">Transcription regulation</keyword>
<keyword evidence="3 6" id="KW-0238">DNA-binding</keyword>
<comment type="similarity">
    <text evidence="1">Belongs to the LysR transcriptional regulatory family.</text>
</comment>
<gene>
    <name evidence="6" type="ORF">SAMN00790413_04301</name>
</gene>
<dbReference type="STRING" id="695939.SAMN00790413_04301"/>
<dbReference type="GO" id="GO:0003677">
    <property type="term" value="F:DNA binding"/>
    <property type="evidence" value="ECO:0007669"/>
    <property type="project" value="UniProtKB-KW"/>
</dbReference>
<evidence type="ECO:0000256" key="3">
    <source>
        <dbReference type="ARBA" id="ARBA00023125"/>
    </source>
</evidence>
<keyword evidence="7" id="KW-1185">Reference proteome</keyword>
<dbReference type="SUPFAM" id="SSF46785">
    <property type="entry name" value="Winged helix' DNA-binding domain"/>
    <property type="match status" value="1"/>
</dbReference>
<dbReference type="InterPro" id="IPR036388">
    <property type="entry name" value="WH-like_DNA-bd_sf"/>
</dbReference>
<name>A0A1W1UPZ6_9DEIO</name>
<dbReference type="GO" id="GO:0003700">
    <property type="term" value="F:DNA-binding transcription factor activity"/>
    <property type="evidence" value="ECO:0007669"/>
    <property type="project" value="InterPro"/>
</dbReference>
<dbReference type="InterPro" id="IPR005119">
    <property type="entry name" value="LysR_subst-bd"/>
</dbReference>
<protein>
    <submittedName>
        <fullName evidence="6">DNA-binding transcriptional regulator, LysR family</fullName>
    </submittedName>
</protein>